<dbReference type="NCBIfam" id="NF006573">
    <property type="entry name" value="PRK09094.1"/>
    <property type="match status" value="1"/>
</dbReference>
<keyword evidence="4 8" id="KW-0812">Transmembrane</keyword>
<name>A0A540VMZ8_9CHLR</name>
<evidence type="ECO:0000256" key="8">
    <source>
        <dbReference type="SAM" id="Phobius"/>
    </source>
</evidence>
<comment type="subcellular location">
    <subcellularLocation>
        <location evidence="1">Cell membrane</location>
        <topology evidence="1">Multi-pass membrane protein</topology>
    </subcellularLocation>
</comment>
<dbReference type="PANTHER" id="PTHR34583">
    <property type="entry name" value="ANTIPORTER SUBUNIT MNHC2-RELATED"/>
    <property type="match status" value="1"/>
</dbReference>
<dbReference type="Gene3D" id="1.10.287.3510">
    <property type="match status" value="1"/>
</dbReference>
<feature type="region of interest" description="Disordered" evidence="7">
    <location>
        <begin position="159"/>
        <end position="187"/>
    </location>
</feature>
<dbReference type="InParanoid" id="A0A540VMZ8"/>
<comment type="caution">
    <text evidence="9">The sequence shown here is derived from an EMBL/GenBank/DDBJ whole genome shotgun (WGS) entry which is preliminary data.</text>
</comment>
<dbReference type="Pfam" id="PF00420">
    <property type="entry name" value="Oxidored_q2"/>
    <property type="match status" value="1"/>
</dbReference>
<keyword evidence="10" id="KW-1185">Reference proteome</keyword>
<evidence type="ECO:0000256" key="1">
    <source>
        <dbReference type="ARBA" id="ARBA00004651"/>
    </source>
</evidence>
<organism evidence="9 10">
    <name type="scientific">Litorilinea aerophila</name>
    <dbReference type="NCBI Taxonomy" id="1204385"/>
    <lineage>
        <taxon>Bacteria</taxon>
        <taxon>Bacillati</taxon>
        <taxon>Chloroflexota</taxon>
        <taxon>Caldilineae</taxon>
        <taxon>Caldilineales</taxon>
        <taxon>Caldilineaceae</taxon>
        <taxon>Litorilinea</taxon>
    </lineage>
</organism>
<protein>
    <submittedName>
        <fullName evidence="9">Na+/H+ antiporter subunit C</fullName>
    </submittedName>
</protein>
<evidence type="ECO:0000256" key="7">
    <source>
        <dbReference type="SAM" id="MobiDB-lite"/>
    </source>
</evidence>
<evidence type="ECO:0000256" key="5">
    <source>
        <dbReference type="ARBA" id="ARBA00022989"/>
    </source>
</evidence>
<dbReference type="FunCoup" id="A0A540VMZ8">
    <property type="interactions" value="27"/>
</dbReference>
<sequence length="187" mass="20349">MGLLVALLVGLLFATGTYLLLRRDPIKLILGLSLLSYAVNLLLFGTSGMARGIPPIVADKESFTGDISRFVDPLPQALILTAIVISFGVTAFVVVLVNRRNSLADAETAEEGGVEGEERLAASTMGDPFASDGHYLSDLETEADDYEWLEYSLVEEYRRRTGSEESAEGEPPAPEREAQQRKEVDGR</sequence>
<keyword evidence="6 8" id="KW-0472">Membrane</keyword>
<reference evidence="9 10" key="1">
    <citation type="submission" date="2019-06" db="EMBL/GenBank/DDBJ databases">
        <title>Genome sequence of Litorilinea aerophila BAA-2444.</title>
        <authorList>
            <person name="Maclea K.S."/>
            <person name="Maurais E.G."/>
            <person name="Iannazzi L.C."/>
        </authorList>
    </citation>
    <scope>NUCLEOTIDE SEQUENCE [LARGE SCALE GENOMIC DNA]</scope>
    <source>
        <strain evidence="9 10">ATCC BAA-2444</strain>
    </source>
</reference>
<keyword evidence="3" id="KW-1003">Cell membrane</keyword>
<keyword evidence="5 8" id="KW-1133">Transmembrane helix</keyword>
<evidence type="ECO:0000313" key="9">
    <source>
        <dbReference type="EMBL" id="TQE97503.1"/>
    </source>
</evidence>
<dbReference type="EMBL" id="VIGC01000003">
    <property type="protein sequence ID" value="TQE97503.1"/>
    <property type="molecule type" value="Genomic_DNA"/>
</dbReference>
<dbReference type="PANTHER" id="PTHR34583:SF2">
    <property type="entry name" value="ANTIPORTER SUBUNIT MNHC2-RELATED"/>
    <property type="match status" value="1"/>
</dbReference>
<dbReference type="OrthoDB" id="9799219at2"/>
<dbReference type="GO" id="GO:0005886">
    <property type="term" value="C:plasma membrane"/>
    <property type="evidence" value="ECO:0007669"/>
    <property type="project" value="UniProtKB-SubCell"/>
</dbReference>
<dbReference type="InterPro" id="IPR050601">
    <property type="entry name" value="CPA3_antiporter_subunitC"/>
</dbReference>
<comment type="similarity">
    <text evidence="2">Belongs to the CPA3 antiporters (TC 2.A.63) subunit C family.</text>
</comment>
<evidence type="ECO:0000256" key="4">
    <source>
        <dbReference type="ARBA" id="ARBA00022692"/>
    </source>
</evidence>
<dbReference type="AlphaFoldDB" id="A0A540VMZ8"/>
<evidence type="ECO:0000313" key="10">
    <source>
        <dbReference type="Proteomes" id="UP000317371"/>
    </source>
</evidence>
<evidence type="ECO:0000256" key="2">
    <source>
        <dbReference type="ARBA" id="ARBA00010388"/>
    </source>
</evidence>
<accession>A0A540VMZ8</accession>
<feature type="transmembrane region" description="Helical" evidence="8">
    <location>
        <begin position="77"/>
        <end position="97"/>
    </location>
</feature>
<dbReference type="InterPro" id="IPR039428">
    <property type="entry name" value="NUOK/Mnh_C1-like"/>
</dbReference>
<evidence type="ECO:0000256" key="6">
    <source>
        <dbReference type="ARBA" id="ARBA00023136"/>
    </source>
</evidence>
<proteinExistence type="inferred from homology"/>
<feature type="compositionally biased region" description="Basic and acidic residues" evidence="7">
    <location>
        <begin position="173"/>
        <end position="187"/>
    </location>
</feature>
<gene>
    <name evidence="9" type="ORF">FKZ61_02815</name>
</gene>
<evidence type="ECO:0000256" key="3">
    <source>
        <dbReference type="ARBA" id="ARBA00022475"/>
    </source>
</evidence>
<dbReference type="Proteomes" id="UP000317371">
    <property type="component" value="Unassembled WGS sequence"/>
</dbReference>